<dbReference type="eggNOG" id="COG3764">
    <property type="taxonomic scope" value="Bacteria"/>
</dbReference>
<dbReference type="InterPro" id="IPR005754">
    <property type="entry name" value="Sortase"/>
</dbReference>
<reference evidence="2 3" key="1">
    <citation type="journal article" date="2012" name="J. Bacteriol.">
        <title>Genome Sequence of Blastococcus saxobsidens DD2, a Stone-Inhabiting Bacterium.</title>
        <authorList>
            <person name="Chouaia B."/>
            <person name="Crotti E."/>
            <person name="Brusetti L."/>
            <person name="Daffonchio D."/>
            <person name="Essoussi I."/>
            <person name="Nouioui I."/>
            <person name="Sbissi I."/>
            <person name="Ghodhbane-Gtari F."/>
            <person name="Gtari M."/>
            <person name="Vacherie B."/>
            <person name="Barbe V."/>
            <person name="Medigue C."/>
            <person name="Gury J."/>
            <person name="Pujic P."/>
            <person name="Normand P."/>
        </authorList>
    </citation>
    <scope>NUCLEOTIDE SEQUENCE [LARGE SCALE GENOMIC DNA]</scope>
    <source>
        <strain evidence="2 3">DD2</strain>
    </source>
</reference>
<protein>
    <submittedName>
        <fullName evidence="2">Peptidase C60 sortase A and B</fullName>
    </submittedName>
</protein>
<dbReference type="InterPro" id="IPR023365">
    <property type="entry name" value="Sortase_dom-sf"/>
</dbReference>
<proteinExistence type="predicted"/>
<dbReference type="EMBL" id="FO117623">
    <property type="protein sequence ID" value="CCG01490.1"/>
    <property type="molecule type" value="Genomic_DNA"/>
</dbReference>
<dbReference type="Proteomes" id="UP000007517">
    <property type="component" value="Chromosome"/>
</dbReference>
<keyword evidence="1" id="KW-0378">Hydrolase</keyword>
<dbReference type="HOGENOM" id="CLU_1308135_0_0_11"/>
<name>H6RPS1_BLASD</name>
<dbReference type="Gene3D" id="2.40.260.10">
    <property type="entry name" value="Sortase"/>
    <property type="match status" value="1"/>
</dbReference>
<dbReference type="AlphaFoldDB" id="H6RPS1"/>
<dbReference type="SUPFAM" id="SSF63817">
    <property type="entry name" value="Sortase"/>
    <property type="match status" value="1"/>
</dbReference>
<sequence length="210" mass="21122">MRFVRRIDPGAVAGVLVLLAAAVAVVLVVGARPGPGVQPGAEVGEVAAAGSIVPTGLAVPAIGVDAEVESRGTVRYENPFTGEALDGYGVPESMATASWWSDGPAPGSGQMAVILGHQQSGGSAVFDRLHELREGDEVVLRDSGGEVLHLTVLGAPRTGLSKATSALADTLNGHPEGADVALVTCGGEFDDRAGTSTDNTVVFATVSAAR</sequence>
<keyword evidence="3" id="KW-1185">Reference proteome</keyword>
<dbReference type="KEGG" id="bsd:BLASA_0531"/>
<gene>
    <name evidence="2" type="ordered locus">BLASA_0531</name>
</gene>
<dbReference type="RefSeq" id="WP_014374406.1">
    <property type="nucleotide sequence ID" value="NC_016943.1"/>
</dbReference>
<dbReference type="Pfam" id="PF04203">
    <property type="entry name" value="Sortase"/>
    <property type="match status" value="1"/>
</dbReference>
<accession>H6RPS1</accession>
<evidence type="ECO:0000313" key="2">
    <source>
        <dbReference type="EMBL" id="CCG01490.1"/>
    </source>
</evidence>
<evidence type="ECO:0000256" key="1">
    <source>
        <dbReference type="ARBA" id="ARBA00022801"/>
    </source>
</evidence>
<organism evidence="2 3">
    <name type="scientific">Blastococcus saxobsidens (strain DD2)</name>
    <dbReference type="NCBI Taxonomy" id="1146883"/>
    <lineage>
        <taxon>Bacteria</taxon>
        <taxon>Bacillati</taxon>
        <taxon>Actinomycetota</taxon>
        <taxon>Actinomycetes</taxon>
        <taxon>Geodermatophilales</taxon>
        <taxon>Geodermatophilaceae</taxon>
        <taxon>Blastococcus</taxon>
    </lineage>
</organism>
<evidence type="ECO:0000313" key="3">
    <source>
        <dbReference type="Proteomes" id="UP000007517"/>
    </source>
</evidence>
<dbReference type="InterPro" id="IPR042001">
    <property type="entry name" value="Sortase_F"/>
</dbReference>
<dbReference type="GO" id="GO:0016787">
    <property type="term" value="F:hydrolase activity"/>
    <property type="evidence" value="ECO:0007669"/>
    <property type="project" value="UniProtKB-KW"/>
</dbReference>
<reference evidence="3" key="2">
    <citation type="submission" date="2012-02" db="EMBL/GenBank/DDBJ databases">
        <title>Complete genome sequence of Blastococcus saxobsidens strain DD2.</title>
        <authorList>
            <person name="Genoscope."/>
        </authorList>
    </citation>
    <scope>NUCLEOTIDE SEQUENCE [LARGE SCALE GENOMIC DNA]</scope>
    <source>
        <strain evidence="3">DD2</strain>
    </source>
</reference>
<dbReference type="STRING" id="1146883.BLASA_0531"/>
<dbReference type="CDD" id="cd05829">
    <property type="entry name" value="Sortase_F"/>
    <property type="match status" value="1"/>
</dbReference>